<accession>A0AAV2TI84</accession>
<dbReference type="SUPFAM" id="SSF161060">
    <property type="entry name" value="ATP synthase B chain-like"/>
    <property type="match status" value="1"/>
</dbReference>
<keyword evidence="8 9" id="KW-0472">Membrane</keyword>
<comment type="caution">
    <text evidence="10">The sequence shown here is derived from an EMBL/GenBank/DDBJ whole genome shotgun (WGS) entry which is preliminary data.</text>
</comment>
<comment type="subunit">
    <text evidence="9">F-type ATPases have 2 components, CF(1) - the catalytic core - and CF(0) - the membrane proton channel. CF(1) and CF(0) have multiple subunits.</text>
</comment>
<keyword evidence="3 9" id="KW-0138">CF(0)</keyword>
<dbReference type="GO" id="GO:0005743">
    <property type="term" value="C:mitochondrial inner membrane"/>
    <property type="evidence" value="ECO:0007669"/>
    <property type="project" value="UniProtKB-SubCell"/>
</dbReference>
<evidence type="ECO:0000256" key="2">
    <source>
        <dbReference type="ARBA" id="ARBA00022448"/>
    </source>
</evidence>
<evidence type="ECO:0000313" key="11">
    <source>
        <dbReference type="Proteomes" id="UP001497525"/>
    </source>
</evidence>
<keyword evidence="2 9" id="KW-0813">Transport</keyword>
<dbReference type="EMBL" id="CAXLJL010000290">
    <property type="protein sequence ID" value="CAL5136143.1"/>
    <property type="molecule type" value="Genomic_DNA"/>
</dbReference>
<evidence type="ECO:0000256" key="7">
    <source>
        <dbReference type="ARBA" id="ARBA00023128"/>
    </source>
</evidence>
<dbReference type="Proteomes" id="UP001497525">
    <property type="component" value="Unassembled WGS sequence"/>
</dbReference>
<dbReference type="GO" id="GO:0046933">
    <property type="term" value="F:proton-transporting ATP synthase activity, rotational mechanism"/>
    <property type="evidence" value="ECO:0007669"/>
    <property type="project" value="TreeGrafter"/>
</dbReference>
<evidence type="ECO:0000256" key="4">
    <source>
        <dbReference type="ARBA" id="ARBA00022781"/>
    </source>
</evidence>
<dbReference type="PANTHER" id="PTHR12733:SF3">
    <property type="entry name" value="ATP SYNTHASE F(0) COMPLEX SUBUNIT B1, MITOCHONDRIAL"/>
    <property type="match status" value="1"/>
</dbReference>
<keyword evidence="6 9" id="KW-0406">Ion transport</keyword>
<reference evidence="10" key="1">
    <citation type="submission" date="2024-06" db="EMBL/GenBank/DDBJ databases">
        <authorList>
            <person name="Liu X."/>
            <person name="Lenzi L."/>
            <person name="Haldenby T S."/>
            <person name="Uol C."/>
        </authorList>
    </citation>
    <scope>NUCLEOTIDE SEQUENCE</scope>
</reference>
<dbReference type="AlphaFoldDB" id="A0AAV2TI84"/>
<proteinExistence type="inferred from homology"/>
<dbReference type="PANTHER" id="PTHR12733">
    <property type="entry name" value="MITOCHONDRIAL ATP SYNTHASE B CHAIN"/>
    <property type="match status" value="1"/>
</dbReference>
<comment type="subcellular location">
    <subcellularLocation>
        <location evidence="9">Mitochondrion</location>
    </subcellularLocation>
    <subcellularLocation>
        <location evidence="9">Mitochondrion inner membrane</location>
    </subcellularLocation>
</comment>
<evidence type="ECO:0000256" key="3">
    <source>
        <dbReference type="ARBA" id="ARBA00022547"/>
    </source>
</evidence>
<evidence type="ECO:0000256" key="1">
    <source>
        <dbReference type="ARBA" id="ARBA00007479"/>
    </source>
</evidence>
<keyword evidence="4 9" id="KW-0375">Hydrogen ion transport</keyword>
<dbReference type="Gene3D" id="1.20.5.2210">
    <property type="match status" value="1"/>
</dbReference>
<dbReference type="GO" id="GO:0045259">
    <property type="term" value="C:proton-transporting ATP synthase complex"/>
    <property type="evidence" value="ECO:0007669"/>
    <property type="project" value="UniProtKB-KW"/>
</dbReference>
<evidence type="ECO:0000256" key="9">
    <source>
        <dbReference type="RuleBase" id="RU368017"/>
    </source>
</evidence>
<dbReference type="InterPro" id="IPR013837">
    <property type="entry name" value="ATP_synth_F0_suB"/>
</dbReference>
<protein>
    <recommendedName>
        <fullName evidence="9">ATP synthase subunit b</fullName>
    </recommendedName>
</protein>
<evidence type="ECO:0000256" key="8">
    <source>
        <dbReference type="ARBA" id="ARBA00023136"/>
    </source>
</evidence>
<dbReference type="InterPro" id="IPR008688">
    <property type="entry name" value="ATP_synth_Bsub_B/MI25"/>
</dbReference>
<keyword evidence="5 9" id="KW-0999">Mitochondrion inner membrane</keyword>
<evidence type="ECO:0000256" key="5">
    <source>
        <dbReference type="ARBA" id="ARBA00022792"/>
    </source>
</evidence>
<comment type="function">
    <text evidence="9">Subunit b, of the mitochondrial membrane ATP synthase complex (F(1)F(0) ATP synthase or Complex V) that produces ATP from ADP in the presence of a proton gradient across the membrane which is generated by electron transport complexes of the respiratory chain. ATP synthase complex consist of a soluble F(1) head domain - the catalytic core - and a membrane F(1) domain - the membrane proton channel. These two domains are linked by a central stalk rotating inside the F(1) region and a stationary peripheral stalk. During catalysis, ATP synthesis in the catalytic domain of F(1) is coupled via a rotary mechanism of the central stalk subunits to proton translocation. In vivo, can only synthesize ATP although its ATP hydrolase activity can be activated artificially in vitro. Part of the complex F(0) domain. Part of the complex F(0) domain and the peripheric stalk, which acts as a stator to hold the catalytic alpha(3)beta(3) subcomplex and subunit a/ATP6 static relative to the rotary elements.</text>
</comment>
<name>A0AAV2TI84_CALDB</name>
<dbReference type="Pfam" id="PF05405">
    <property type="entry name" value="Mt_ATP-synt_B"/>
    <property type="match status" value="1"/>
</dbReference>
<organism evidence="10 11">
    <name type="scientific">Calicophoron daubneyi</name>
    <name type="common">Rumen fluke</name>
    <name type="synonym">Paramphistomum daubneyi</name>
    <dbReference type="NCBI Taxonomy" id="300641"/>
    <lineage>
        <taxon>Eukaryota</taxon>
        <taxon>Metazoa</taxon>
        <taxon>Spiralia</taxon>
        <taxon>Lophotrochozoa</taxon>
        <taxon>Platyhelminthes</taxon>
        <taxon>Trematoda</taxon>
        <taxon>Digenea</taxon>
        <taxon>Plagiorchiida</taxon>
        <taxon>Pronocephalata</taxon>
        <taxon>Paramphistomoidea</taxon>
        <taxon>Paramphistomidae</taxon>
        <taxon>Calicophoron</taxon>
    </lineage>
</organism>
<keyword evidence="7 9" id="KW-0496">Mitochondrion</keyword>
<evidence type="ECO:0000256" key="6">
    <source>
        <dbReference type="ARBA" id="ARBA00023065"/>
    </source>
</evidence>
<sequence>MALPFSLVFAAPRISRLGVAGRFLIHTSATLSSAAPTPDKTAASKTSPAQDLAGYMQKAEDLANKYTKHVDEAVSRWAKSNEVYYGKERDMKNFPPVKYPLSHPKVRFGFIPDSWFQALYPKTGVTGPYLFMFGSLTFLLSKEIWVVDAHFVELMSFLIIVPWLIKKLSPYARKYVDAQVEELEQDRYYKPLKALTENLDRTVSTADEEIARETAVPLLVQAKEENLALQLEAAYRERLQQVHRAVTRRLDYHVERENARVRFQQQHMINWVVNHVVKGITPAQEKETLSQCIGELKRLAKVYKAAPAI</sequence>
<evidence type="ECO:0000313" key="10">
    <source>
        <dbReference type="EMBL" id="CAL5136143.1"/>
    </source>
</evidence>
<comment type="similarity">
    <text evidence="1 9">Belongs to the eukaryotic ATPase B chain family.</text>
</comment>
<gene>
    <name evidence="10" type="ORF">CDAUBV1_LOCUS10224</name>
</gene>